<name>A0A251S8M7_HELAN</name>
<organism evidence="2 3">
    <name type="scientific">Helianthus annuus</name>
    <name type="common">Common sunflower</name>
    <dbReference type="NCBI Taxonomy" id="4232"/>
    <lineage>
        <taxon>Eukaryota</taxon>
        <taxon>Viridiplantae</taxon>
        <taxon>Streptophyta</taxon>
        <taxon>Embryophyta</taxon>
        <taxon>Tracheophyta</taxon>
        <taxon>Spermatophyta</taxon>
        <taxon>Magnoliopsida</taxon>
        <taxon>eudicotyledons</taxon>
        <taxon>Gunneridae</taxon>
        <taxon>Pentapetalae</taxon>
        <taxon>asterids</taxon>
        <taxon>campanulids</taxon>
        <taxon>Asterales</taxon>
        <taxon>Asteraceae</taxon>
        <taxon>Asteroideae</taxon>
        <taxon>Heliantheae alliance</taxon>
        <taxon>Heliantheae</taxon>
        <taxon>Helianthus</taxon>
    </lineage>
</organism>
<feature type="region of interest" description="Disordered" evidence="1">
    <location>
        <begin position="22"/>
        <end position="43"/>
    </location>
</feature>
<reference evidence="3" key="1">
    <citation type="journal article" date="2017" name="Nature">
        <title>The sunflower genome provides insights into oil metabolism, flowering and Asterid evolution.</title>
        <authorList>
            <person name="Badouin H."/>
            <person name="Gouzy J."/>
            <person name="Grassa C.J."/>
            <person name="Murat F."/>
            <person name="Staton S.E."/>
            <person name="Cottret L."/>
            <person name="Lelandais-Briere C."/>
            <person name="Owens G.L."/>
            <person name="Carrere S."/>
            <person name="Mayjonade B."/>
            <person name="Legrand L."/>
            <person name="Gill N."/>
            <person name="Kane N.C."/>
            <person name="Bowers J.E."/>
            <person name="Hubner S."/>
            <person name="Bellec A."/>
            <person name="Berard A."/>
            <person name="Berges H."/>
            <person name="Blanchet N."/>
            <person name="Boniface M.C."/>
            <person name="Brunel D."/>
            <person name="Catrice O."/>
            <person name="Chaidir N."/>
            <person name="Claudel C."/>
            <person name="Donnadieu C."/>
            <person name="Faraut T."/>
            <person name="Fievet G."/>
            <person name="Helmstetter N."/>
            <person name="King M."/>
            <person name="Knapp S.J."/>
            <person name="Lai Z."/>
            <person name="Le Paslier M.C."/>
            <person name="Lippi Y."/>
            <person name="Lorenzon L."/>
            <person name="Mandel J.R."/>
            <person name="Marage G."/>
            <person name="Marchand G."/>
            <person name="Marquand E."/>
            <person name="Bret-Mestries E."/>
            <person name="Morien E."/>
            <person name="Nambeesan S."/>
            <person name="Nguyen T."/>
            <person name="Pegot-Espagnet P."/>
            <person name="Pouilly N."/>
            <person name="Raftis F."/>
            <person name="Sallet E."/>
            <person name="Schiex T."/>
            <person name="Thomas J."/>
            <person name="Vandecasteele C."/>
            <person name="Vares D."/>
            <person name="Vear F."/>
            <person name="Vautrin S."/>
            <person name="Crespi M."/>
            <person name="Mangin B."/>
            <person name="Burke J.M."/>
            <person name="Salse J."/>
            <person name="Munos S."/>
            <person name="Vincourt P."/>
            <person name="Rieseberg L.H."/>
            <person name="Langlade N.B."/>
        </authorList>
    </citation>
    <scope>NUCLEOTIDE SEQUENCE [LARGE SCALE GENOMIC DNA]</scope>
    <source>
        <strain evidence="3">cv. SF193</strain>
    </source>
</reference>
<accession>A0A251S8M7</accession>
<keyword evidence="3" id="KW-1185">Reference proteome</keyword>
<protein>
    <submittedName>
        <fullName evidence="2">Uncharacterized protein</fullName>
    </submittedName>
</protein>
<evidence type="ECO:0000313" key="3">
    <source>
        <dbReference type="Proteomes" id="UP000215914"/>
    </source>
</evidence>
<evidence type="ECO:0000313" key="2">
    <source>
        <dbReference type="EMBL" id="OTF95184.1"/>
    </source>
</evidence>
<evidence type="ECO:0000256" key="1">
    <source>
        <dbReference type="SAM" id="MobiDB-lite"/>
    </source>
</evidence>
<gene>
    <name evidence="2" type="ORF">HannXRQ_Chr15g0480311</name>
</gene>
<dbReference type="AlphaFoldDB" id="A0A251S8M7"/>
<dbReference type="InParanoid" id="A0A251S8M7"/>
<dbReference type="Proteomes" id="UP000215914">
    <property type="component" value="Chromosome 15"/>
</dbReference>
<dbReference type="EMBL" id="CM007904">
    <property type="protein sequence ID" value="OTF95184.1"/>
    <property type="molecule type" value="Genomic_DNA"/>
</dbReference>
<proteinExistence type="predicted"/>
<feature type="compositionally biased region" description="Basic residues" evidence="1">
    <location>
        <begin position="27"/>
        <end position="43"/>
    </location>
</feature>
<sequence>MSVSIGPMSVWSSQKEFLADEGDSRVRKNRMTRKTKMTRSRKRRQKLRRVVLCVCVLLLM</sequence>